<evidence type="ECO:0000313" key="7">
    <source>
        <dbReference type="EMBL" id="KAF6155559.1"/>
    </source>
</evidence>
<dbReference type="FunFam" id="1.10.1000.11:FF:000010">
    <property type="entry name" value="ARF guanine-nucleotide exchange factor GNOM-like"/>
    <property type="match status" value="1"/>
</dbReference>
<sequence length="464" mass="51827">MNLDTALRLFLETFPLPGESQKIQKVLEAFSERYYEESQHILANKDAALLLSYSIILLNTDQHNVQVKKKMTEEDFIQNNRQINDGNDLPREFLSELHHNICKNEIGTTPEQGGGFPEMTPSCWVDLMRISNKTSPFIFSDPRAFLDHDMFAIMSGPTIAAISVVFDHAEQEGVFQTCVDGFLAIAKISACHHLEDVLDDLVVSLCKFMTLVNPSSIEEPVLAFGDDSKARMTTITVFTIANTYGDYIRSGWRNILDCILRLHKLGLLPACAANDVADDSNISVESGPGKLMTNLLLSAAQMPSSTLFKNLADELLRSLHFVLKLNDSVAHTYCEYITQEVTRLVKANATHIRSQMGWHTIINLLSIAARHPDASETGFDALIFIKSRGVHLSPTNYILCVDASRQFAESRHGQAEQSLHALDLMAGSISCLSRWSHETKGEEAAEKVSWDIGEMWLRLVQGLR</sequence>
<dbReference type="InterPro" id="IPR023394">
    <property type="entry name" value="Sec7_C_sf"/>
</dbReference>
<dbReference type="GO" id="GO:0005829">
    <property type="term" value="C:cytosol"/>
    <property type="evidence" value="ECO:0007669"/>
    <property type="project" value="UniProtKB-SubCell"/>
</dbReference>
<evidence type="ECO:0000313" key="8">
    <source>
        <dbReference type="Proteomes" id="UP000541444"/>
    </source>
</evidence>
<evidence type="ECO:0000256" key="3">
    <source>
        <dbReference type="ARBA" id="ARBA00022490"/>
    </source>
</evidence>
<organism evidence="7 8">
    <name type="scientific">Kingdonia uniflora</name>
    <dbReference type="NCBI Taxonomy" id="39325"/>
    <lineage>
        <taxon>Eukaryota</taxon>
        <taxon>Viridiplantae</taxon>
        <taxon>Streptophyta</taxon>
        <taxon>Embryophyta</taxon>
        <taxon>Tracheophyta</taxon>
        <taxon>Spermatophyta</taxon>
        <taxon>Magnoliopsida</taxon>
        <taxon>Ranunculales</taxon>
        <taxon>Circaeasteraceae</taxon>
        <taxon>Kingdonia</taxon>
    </lineage>
</organism>
<dbReference type="EMBL" id="JACGCM010001419">
    <property type="protein sequence ID" value="KAF6155559.1"/>
    <property type="molecule type" value="Genomic_DNA"/>
</dbReference>
<dbReference type="Pfam" id="PF01369">
    <property type="entry name" value="Sec7"/>
    <property type="match status" value="1"/>
</dbReference>
<proteinExistence type="predicted"/>
<comment type="caution">
    <text evidence="7">The sequence shown here is derived from an EMBL/GenBank/DDBJ whole genome shotgun (WGS) entry which is preliminary data.</text>
</comment>
<dbReference type="Proteomes" id="UP000541444">
    <property type="component" value="Unassembled WGS sequence"/>
</dbReference>
<dbReference type="CDD" id="cd00171">
    <property type="entry name" value="Sec7"/>
    <property type="match status" value="1"/>
</dbReference>
<dbReference type="GO" id="GO:0005085">
    <property type="term" value="F:guanyl-nucleotide exchange factor activity"/>
    <property type="evidence" value="ECO:0007669"/>
    <property type="project" value="UniProtKB-KW"/>
</dbReference>
<dbReference type="PANTHER" id="PTHR10663:SF388">
    <property type="entry name" value="GOLGI-SPECIFIC BREFELDIN A-RESISTANCE GUANINE NUCLEOTIDE EXCHANGE FACTOR 1"/>
    <property type="match status" value="1"/>
</dbReference>
<dbReference type="OrthoDB" id="430364at2759"/>
<dbReference type="InterPro" id="IPR035999">
    <property type="entry name" value="Sec7_dom_sf"/>
</dbReference>
<keyword evidence="8" id="KW-1185">Reference proteome</keyword>
<reference evidence="7 8" key="1">
    <citation type="journal article" date="2020" name="IScience">
        <title>Genome Sequencing of the Endangered Kingdonia uniflora (Circaeasteraceae, Ranunculales) Reveals Potential Mechanisms of Evolutionary Specialization.</title>
        <authorList>
            <person name="Sun Y."/>
            <person name="Deng T."/>
            <person name="Zhang A."/>
            <person name="Moore M.J."/>
            <person name="Landis J.B."/>
            <person name="Lin N."/>
            <person name="Zhang H."/>
            <person name="Zhang X."/>
            <person name="Huang J."/>
            <person name="Zhang X."/>
            <person name="Sun H."/>
            <person name="Wang H."/>
        </authorList>
    </citation>
    <scope>NUCLEOTIDE SEQUENCE [LARGE SCALE GENOMIC DNA]</scope>
    <source>
        <strain evidence="7">TB1705</strain>
        <tissue evidence="7">Leaf</tissue>
    </source>
</reference>
<dbReference type="InterPro" id="IPR000904">
    <property type="entry name" value="Sec7_dom"/>
</dbReference>
<dbReference type="GO" id="GO:0012505">
    <property type="term" value="C:endomembrane system"/>
    <property type="evidence" value="ECO:0007669"/>
    <property type="project" value="UniProtKB-ARBA"/>
</dbReference>
<name>A0A7J7MKX8_9MAGN</name>
<accession>A0A7J7MKX8</accession>
<keyword evidence="5" id="KW-0472">Membrane</keyword>
<dbReference type="GO" id="GO:0032012">
    <property type="term" value="P:regulation of ARF protein signal transduction"/>
    <property type="evidence" value="ECO:0007669"/>
    <property type="project" value="InterPro"/>
</dbReference>
<keyword evidence="3" id="KW-0963">Cytoplasm</keyword>
<dbReference type="PROSITE" id="PS50190">
    <property type="entry name" value="SEC7"/>
    <property type="match status" value="1"/>
</dbReference>
<feature type="domain" description="SEC7" evidence="6">
    <location>
        <begin position="1"/>
        <end position="104"/>
    </location>
</feature>
<dbReference type="Gene3D" id="1.10.1000.11">
    <property type="entry name" value="Arf Nucleotide-binding Site Opener,domain 2"/>
    <property type="match status" value="1"/>
</dbReference>
<keyword evidence="4" id="KW-0344">Guanine-nucleotide releasing factor</keyword>
<dbReference type="AlphaFoldDB" id="A0A7J7MKX8"/>
<evidence type="ECO:0000256" key="2">
    <source>
        <dbReference type="ARBA" id="ARBA00004514"/>
    </source>
</evidence>
<evidence type="ECO:0000256" key="4">
    <source>
        <dbReference type="ARBA" id="ARBA00022658"/>
    </source>
</evidence>
<dbReference type="SMART" id="SM00222">
    <property type="entry name" value="Sec7"/>
    <property type="match status" value="1"/>
</dbReference>
<evidence type="ECO:0000256" key="5">
    <source>
        <dbReference type="ARBA" id="ARBA00023136"/>
    </source>
</evidence>
<dbReference type="GO" id="GO:0016020">
    <property type="term" value="C:membrane"/>
    <property type="evidence" value="ECO:0007669"/>
    <property type="project" value="UniProtKB-SubCell"/>
</dbReference>
<evidence type="ECO:0000259" key="6">
    <source>
        <dbReference type="PROSITE" id="PS50190"/>
    </source>
</evidence>
<dbReference type="PANTHER" id="PTHR10663">
    <property type="entry name" value="GUANYL-NUCLEOTIDE EXCHANGE FACTOR"/>
    <property type="match status" value="1"/>
</dbReference>
<comment type="subcellular location">
    <subcellularLocation>
        <location evidence="2">Cytoplasm</location>
        <location evidence="2">Cytosol</location>
    </subcellularLocation>
    <subcellularLocation>
        <location evidence="1">Membrane</location>
        <topology evidence="1">Peripheral membrane protein</topology>
        <orientation evidence="1">Cytoplasmic side</orientation>
    </subcellularLocation>
</comment>
<protein>
    <recommendedName>
        <fullName evidence="6">SEC7 domain-containing protein</fullName>
    </recommendedName>
</protein>
<gene>
    <name evidence="7" type="ORF">GIB67_004553</name>
</gene>
<evidence type="ECO:0000256" key="1">
    <source>
        <dbReference type="ARBA" id="ARBA00004287"/>
    </source>
</evidence>
<dbReference type="GO" id="GO:0016192">
    <property type="term" value="P:vesicle-mediated transport"/>
    <property type="evidence" value="ECO:0007669"/>
    <property type="project" value="UniProtKB-ARBA"/>
</dbReference>
<dbReference type="SUPFAM" id="SSF48425">
    <property type="entry name" value="Sec7 domain"/>
    <property type="match status" value="1"/>
</dbReference>